<reference evidence="1" key="1">
    <citation type="journal article" date="2014" name="Nat. Commun.">
        <title>The tobacco genome sequence and its comparison with those of tomato and potato.</title>
        <authorList>
            <person name="Sierro N."/>
            <person name="Battey J.N."/>
            <person name="Ouadi S."/>
            <person name="Bakaher N."/>
            <person name="Bovet L."/>
            <person name="Willig A."/>
            <person name="Goepfert S."/>
            <person name="Peitsch M.C."/>
            <person name="Ivanov N.V."/>
        </authorList>
    </citation>
    <scope>NUCLEOTIDE SEQUENCE [LARGE SCALE GENOMIC DNA]</scope>
</reference>
<gene>
    <name evidence="2" type="primary">LOC107814037</name>
</gene>
<evidence type="ECO:0000313" key="2">
    <source>
        <dbReference type="RefSeq" id="XP_075113313.1"/>
    </source>
</evidence>
<sequence>MDCITPASQGVHERSDDSTNHEAIEQFEEQDPSSPKRKRGRTQMPSVHIRKERKIITLNEFNQPIGSAKEVVKELGSFLGTLARSGTFCPLNVVNWRKLDTKDDMWKYIKKKYDIPDEAKKWIFESVCSAWRKYKSQLKTTHFTAYEND</sequence>
<proteinExistence type="predicted"/>
<name>A0AC58UUY6_TOBAC</name>
<reference evidence="2" key="2">
    <citation type="submission" date="2025-08" db="UniProtKB">
        <authorList>
            <consortium name="RefSeq"/>
        </authorList>
    </citation>
    <scope>IDENTIFICATION</scope>
    <source>
        <tissue evidence="2">Leaf</tissue>
    </source>
</reference>
<organism evidence="1 2">
    <name type="scientific">Nicotiana tabacum</name>
    <name type="common">Common tobacco</name>
    <dbReference type="NCBI Taxonomy" id="4097"/>
    <lineage>
        <taxon>Eukaryota</taxon>
        <taxon>Viridiplantae</taxon>
        <taxon>Streptophyta</taxon>
        <taxon>Embryophyta</taxon>
        <taxon>Tracheophyta</taxon>
        <taxon>Spermatophyta</taxon>
        <taxon>Magnoliopsida</taxon>
        <taxon>eudicotyledons</taxon>
        <taxon>Gunneridae</taxon>
        <taxon>Pentapetalae</taxon>
        <taxon>asterids</taxon>
        <taxon>lamiids</taxon>
        <taxon>Solanales</taxon>
        <taxon>Solanaceae</taxon>
        <taxon>Nicotianoideae</taxon>
        <taxon>Nicotianeae</taxon>
        <taxon>Nicotiana</taxon>
    </lineage>
</organism>
<protein>
    <submittedName>
        <fullName evidence="2">Uncharacterized protein LOC107814037</fullName>
    </submittedName>
</protein>
<keyword evidence="1" id="KW-1185">Reference proteome</keyword>
<evidence type="ECO:0000313" key="1">
    <source>
        <dbReference type="Proteomes" id="UP000790787"/>
    </source>
</evidence>
<accession>A0AC58UUY6</accession>
<dbReference type="RefSeq" id="XP_075113313.1">
    <property type="nucleotide sequence ID" value="XM_075257212.1"/>
</dbReference>
<dbReference type="Proteomes" id="UP000790787">
    <property type="component" value="Chromosome 7"/>
</dbReference>